<dbReference type="AlphaFoldDB" id="A0A6C0BR67"/>
<organism evidence="1">
    <name type="scientific">viral metagenome</name>
    <dbReference type="NCBI Taxonomy" id="1070528"/>
    <lineage>
        <taxon>unclassified sequences</taxon>
        <taxon>metagenomes</taxon>
        <taxon>organismal metagenomes</taxon>
    </lineage>
</organism>
<evidence type="ECO:0000313" key="1">
    <source>
        <dbReference type="EMBL" id="QHS94124.1"/>
    </source>
</evidence>
<dbReference type="EMBL" id="MN739216">
    <property type="protein sequence ID" value="QHS94124.1"/>
    <property type="molecule type" value="Genomic_DNA"/>
</dbReference>
<evidence type="ECO:0008006" key="2">
    <source>
        <dbReference type="Google" id="ProtNLM"/>
    </source>
</evidence>
<sequence length="180" mass="21219">MLNVKELVNTLKQIDAKYHYDIFLILKKYDIQYTKNNNGIFFSLEQINESILNEIENYLQISVVYTDDKQEQLSFEKVDSDLLMTKEDDKNKDDKNEQFKAISSRYSGNDECENIIKDVLMDDKIKVSKILQDIEKDKHNINKKNAVNKFSMAKKKYAKQSISSIEFYDVSNLLTFEKNE</sequence>
<accession>A0A6C0BR67</accession>
<protein>
    <recommendedName>
        <fullName evidence="2">NET domain-containing protein</fullName>
    </recommendedName>
</protein>
<name>A0A6C0BR67_9ZZZZ</name>
<proteinExistence type="predicted"/>
<reference evidence="1" key="1">
    <citation type="journal article" date="2020" name="Nature">
        <title>Giant virus diversity and host interactions through global metagenomics.</title>
        <authorList>
            <person name="Schulz F."/>
            <person name="Roux S."/>
            <person name="Paez-Espino D."/>
            <person name="Jungbluth S."/>
            <person name="Walsh D.A."/>
            <person name="Denef V.J."/>
            <person name="McMahon K.D."/>
            <person name="Konstantinidis K.T."/>
            <person name="Eloe-Fadrosh E.A."/>
            <person name="Kyrpides N.C."/>
            <person name="Woyke T."/>
        </authorList>
    </citation>
    <scope>NUCLEOTIDE SEQUENCE</scope>
    <source>
        <strain evidence="1">GVMAG-M-3300018416-26</strain>
    </source>
</reference>